<dbReference type="OrthoDB" id="4310592at2"/>
<gene>
    <name evidence="1" type="ORF">BOX37_03950</name>
</gene>
<keyword evidence="2" id="KW-1185">Reference proteome</keyword>
<dbReference type="KEGG" id="nsl:BOX37_03950"/>
<proteinExistence type="predicted"/>
<evidence type="ECO:0000313" key="2">
    <source>
        <dbReference type="Proteomes" id="UP000183810"/>
    </source>
</evidence>
<dbReference type="EMBL" id="CP018082">
    <property type="protein sequence ID" value="APE38007.1"/>
    <property type="molecule type" value="Genomic_DNA"/>
</dbReference>
<evidence type="ECO:0000313" key="1">
    <source>
        <dbReference type="EMBL" id="APE38007.1"/>
    </source>
</evidence>
<reference evidence="1" key="1">
    <citation type="submission" date="2016-11" db="EMBL/GenBank/DDBJ databases">
        <authorList>
            <person name="Jaros S."/>
            <person name="Januszkiewicz K."/>
            <person name="Wedrychowicz H."/>
        </authorList>
    </citation>
    <scope>NUCLEOTIDE SEQUENCE [LARGE SCALE GENOMIC DNA]</scope>
    <source>
        <strain evidence="1">Y48</strain>
    </source>
</reference>
<dbReference type="Proteomes" id="UP000183810">
    <property type="component" value="Chromosome"/>
</dbReference>
<sequence length="75" mass="7786">MASVCSGGGLNSETGIDMETEAALWAIATAHPHVPTELVAAARTEFAAQLDGSHAAARRAALERRFAQPAPGRDE</sequence>
<dbReference type="AlphaFoldDB" id="A0A1J0W1E9"/>
<protein>
    <submittedName>
        <fullName evidence="1">Uncharacterized protein</fullName>
    </submittedName>
</protein>
<organism evidence="1 2">
    <name type="scientific">Nocardia mangyaensis</name>
    <dbReference type="NCBI Taxonomy" id="2213200"/>
    <lineage>
        <taxon>Bacteria</taxon>
        <taxon>Bacillati</taxon>
        <taxon>Actinomycetota</taxon>
        <taxon>Actinomycetes</taxon>
        <taxon>Mycobacteriales</taxon>
        <taxon>Nocardiaceae</taxon>
        <taxon>Nocardia</taxon>
    </lineage>
</organism>
<name>A0A1J0W1E9_9NOCA</name>
<accession>A0A1J0W1E9</accession>